<protein>
    <submittedName>
        <fullName evidence="1">Uncharacterized protein</fullName>
    </submittedName>
</protein>
<evidence type="ECO:0000313" key="2">
    <source>
        <dbReference type="Proteomes" id="UP000326903"/>
    </source>
</evidence>
<proteinExistence type="predicted"/>
<dbReference type="Proteomes" id="UP000326903">
    <property type="component" value="Unassembled WGS sequence"/>
</dbReference>
<keyword evidence="2" id="KW-1185">Reference proteome</keyword>
<accession>A0A5J5IFI3</accession>
<dbReference type="AlphaFoldDB" id="A0A5J5IFI3"/>
<dbReference type="InterPro" id="IPR053825">
    <property type="entry name" value="DUF7009"/>
</dbReference>
<dbReference type="Pfam" id="PF22668">
    <property type="entry name" value="DUF7009"/>
    <property type="match status" value="1"/>
</dbReference>
<dbReference type="RefSeq" id="WP_150415059.1">
    <property type="nucleotide sequence ID" value="NZ_VYQF01000003.1"/>
</dbReference>
<sequence length="124" mass="13911">MKIRISGNSIRFRLKQAEVKRFGEEGEIKEEILFGILPADKLSFILKASNSDSFEILWESNAVTLQVPAGVWAEWTNTDLVGFEKDISTGNGQMITILVEKDFKCLDGSDVDNEDAYPNPTQHC</sequence>
<name>A0A5J5IFI3_9BACT</name>
<reference evidence="1 2" key="1">
    <citation type="submission" date="2019-09" db="EMBL/GenBank/DDBJ databases">
        <title>Draft genome sequence of Ginsengibacter sp. BR5-29.</title>
        <authorList>
            <person name="Im W.-T."/>
        </authorList>
    </citation>
    <scope>NUCLEOTIDE SEQUENCE [LARGE SCALE GENOMIC DNA]</scope>
    <source>
        <strain evidence="1 2">BR5-29</strain>
    </source>
</reference>
<dbReference type="EMBL" id="VYQF01000003">
    <property type="protein sequence ID" value="KAA9038384.1"/>
    <property type="molecule type" value="Genomic_DNA"/>
</dbReference>
<comment type="caution">
    <text evidence="1">The sequence shown here is derived from an EMBL/GenBank/DDBJ whole genome shotgun (WGS) entry which is preliminary data.</text>
</comment>
<gene>
    <name evidence="1" type="ORF">FW778_12490</name>
</gene>
<evidence type="ECO:0000313" key="1">
    <source>
        <dbReference type="EMBL" id="KAA9038384.1"/>
    </source>
</evidence>
<organism evidence="1 2">
    <name type="scientific">Ginsengibacter hankyongi</name>
    <dbReference type="NCBI Taxonomy" id="2607284"/>
    <lineage>
        <taxon>Bacteria</taxon>
        <taxon>Pseudomonadati</taxon>
        <taxon>Bacteroidota</taxon>
        <taxon>Chitinophagia</taxon>
        <taxon>Chitinophagales</taxon>
        <taxon>Chitinophagaceae</taxon>
        <taxon>Ginsengibacter</taxon>
    </lineage>
</organism>